<feature type="compositionally biased region" description="Polar residues" evidence="3">
    <location>
        <begin position="22"/>
        <end position="38"/>
    </location>
</feature>
<feature type="transmembrane region" description="Helical" evidence="4">
    <location>
        <begin position="363"/>
        <end position="390"/>
    </location>
</feature>
<feature type="domain" description="Major facilitator superfamily (MFS) profile" evidence="5">
    <location>
        <begin position="49"/>
        <end position="463"/>
    </location>
</feature>
<feature type="region of interest" description="Disordered" evidence="3">
    <location>
        <begin position="1"/>
        <end position="38"/>
    </location>
</feature>
<reference evidence="6" key="1">
    <citation type="submission" date="2020-12" db="EMBL/GenBank/DDBJ databases">
        <title>Metabolic potential, ecology and presence of endohyphal bacteria is reflected in genomic diversity of Mucoromycotina.</title>
        <authorList>
            <person name="Muszewska A."/>
            <person name="Okrasinska A."/>
            <person name="Steczkiewicz K."/>
            <person name="Drgas O."/>
            <person name="Orlowska M."/>
            <person name="Perlinska-Lenart U."/>
            <person name="Aleksandrzak-Piekarczyk T."/>
            <person name="Szatraj K."/>
            <person name="Zielenkiewicz U."/>
            <person name="Pilsyk S."/>
            <person name="Malc E."/>
            <person name="Mieczkowski P."/>
            <person name="Kruszewska J.S."/>
            <person name="Biernat P."/>
            <person name="Pawlowska J."/>
        </authorList>
    </citation>
    <scope>NUCLEOTIDE SEQUENCE</scope>
    <source>
        <strain evidence="6">WA0000067209</strain>
    </source>
</reference>
<feature type="transmembrane region" description="Helical" evidence="4">
    <location>
        <begin position="127"/>
        <end position="145"/>
    </location>
</feature>
<dbReference type="GO" id="GO:0016020">
    <property type="term" value="C:membrane"/>
    <property type="evidence" value="ECO:0007669"/>
    <property type="project" value="UniProtKB-SubCell"/>
</dbReference>
<feature type="transmembrane region" description="Helical" evidence="4">
    <location>
        <begin position="216"/>
        <end position="235"/>
    </location>
</feature>
<comment type="subcellular location">
    <subcellularLocation>
        <location evidence="1">Membrane</location>
        <topology evidence="1">Multi-pass membrane protein</topology>
    </subcellularLocation>
</comment>
<accession>A0A8H7ULQ3</accession>
<comment type="caution">
    <text evidence="6">The sequence shown here is derived from an EMBL/GenBank/DDBJ whole genome shotgun (WGS) entry which is preliminary data.</text>
</comment>
<evidence type="ECO:0000259" key="5">
    <source>
        <dbReference type="PROSITE" id="PS50850"/>
    </source>
</evidence>
<dbReference type="PROSITE" id="PS50850">
    <property type="entry name" value="MFS"/>
    <property type="match status" value="1"/>
</dbReference>
<dbReference type="Pfam" id="PF07690">
    <property type="entry name" value="MFS_1"/>
    <property type="match status" value="1"/>
</dbReference>
<dbReference type="InterPro" id="IPR020846">
    <property type="entry name" value="MFS_dom"/>
</dbReference>
<dbReference type="GO" id="GO:0022857">
    <property type="term" value="F:transmembrane transporter activity"/>
    <property type="evidence" value="ECO:0007669"/>
    <property type="project" value="InterPro"/>
</dbReference>
<keyword evidence="4" id="KW-0472">Membrane</keyword>
<evidence type="ECO:0000256" key="3">
    <source>
        <dbReference type="SAM" id="MobiDB-lite"/>
    </source>
</evidence>
<dbReference type="SUPFAM" id="SSF103473">
    <property type="entry name" value="MFS general substrate transporter"/>
    <property type="match status" value="1"/>
</dbReference>
<proteinExistence type="inferred from homology"/>
<feature type="transmembrane region" description="Helical" evidence="4">
    <location>
        <begin position="402"/>
        <end position="422"/>
    </location>
</feature>
<feature type="transmembrane region" description="Helical" evidence="4">
    <location>
        <begin position="442"/>
        <end position="462"/>
    </location>
</feature>
<evidence type="ECO:0000313" key="6">
    <source>
        <dbReference type="EMBL" id="KAG2184388.1"/>
    </source>
</evidence>
<name>A0A8H7ULQ3_MORIS</name>
<keyword evidence="4" id="KW-0812">Transmembrane</keyword>
<sequence length="472" mass="50069">MSTRSTDMSNQYEMSAPPVADTPQSYEPASTQSSIAEINNPTPSVSAKALKKQAILTVIAAFTLTFTGCGLNFAFGVYQDLYETTGGPFQDASPAQIDLIGTLAVSLMTIGAPFASAWTKSYGPCKVTVLGATLFAAGNILASFGTQLWHFILAQGVLLGCGTCLTYIPSVTVAPGWFDKRRGLALGIALSGTGVGGLVWAPTLRACNSYFGFRNTLRMTGAISFVLICTAGLVLKWDPDSQKRNELNSRGNFKIPLVNWNIARSRMFVVKATAATVQAAAYYTPIYFFSSYARSLGFSAIAGANFIALSNGLSAAGKVILGYVADRYGRINVLLACTLISALSILTLWLPSSLLGGSQNVSALFISFTILYGITAGVYVSLFPTVLAEIFGVQHFASINGFLYMLRGLGTLVGTPVAGALIRSGTSTSVTKLPSNFTSCITMAGVLLTVASIAVFYVRLEAVKPVGWRWRM</sequence>
<feature type="transmembrane region" description="Helical" evidence="4">
    <location>
        <begin position="54"/>
        <end position="75"/>
    </location>
</feature>
<organism evidence="6 7">
    <name type="scientific">Mortierella isabellina</name>
    <name type="common">Filamentous fungus</name>
    <name type="synonym">Umbelopsis isabellina</name>
    <dbReference type="NCBI Taxonomy" id="91625"/>
    <lineage>
        <taxon>Eukaryota</taxon>
        <taxon>Fungi</taxon>
        <taxon>Fungi incertae sedis</taxon>
        <taxon>Mucoromycota</taxon>
        <taxon>Mucoromycotina</taxon>
        <taxon>Umbelopsidomycetes</taxon>
        <taxon>Umbelopsidales</taxon>
        <taxon>Umbelopsidaceae</taxon>
        <taxon>Umbelopsis</taxon>
    </lineage>
</organism>
<dbReference type="InterPro" id="IPR036259">
    <property type="entry name" value="MFS_trans_sf"/>
</dbReference>
<gene>
    <name evidence="6" type="ORF">INT43_000297</name>
</gene>
<dbReference type="InterPro" id="IPR011701">
    <property type="entry name" value="MFS"/>
</dbReference>
<feature type="transmembrane region" description="Helical" evidence="4">
    <location>
        <begin position="95"/>
        <end position="115"/>
    </location>
</feature>
<feature type="transmembrane region" description="Helical" evidence="4">
    <location>
        <begin position="268"/>
        <end position="290"/>
    </location>
</feature>
<evidence type="ECO:0000256" key="1">
    <source>
        <dbReference type="ARBA" id="ARBA00004141"/>
    </source>
</evidence>
<dbReference type="AlphaFoldDB" id="A0A8H7ULQ3"/>
<feature type="transmembrane region" description="Helical" evidence="4">
    <location>
        <begin position="333"/>
        <end position="351"/>
    </location>
</feature>
<keyword evidence="4" id="KW-1133">Transmembrane helix</keyword>
<protein>
    <recommendedName>
        <fullName evidence="5">Major facilitator superfamily (MFS) profile domain-containing protein</fullName>
    </recommendedName>
</protein>
<feature type="transmembrane region" description="Helical" evidence="4">
    <location>
        <begin position="183"/>
        <end position="204"/>
    </location>
</feature>
<comment type="similarity">
    <text evidence="2">Belongs to the major facilitator superfamily. Monocarboxylate porter (TC 2.A.1.13) family.</text>
</comment>
<dbReference type="OrthoDB" id="6499973at2759"/>
<keyword evidence="7" id="KW-1185">Reference proteome</keyword>
<evidence type="ECO:0000313" key="7">
    <source>
        <dbReference type="Proteomes" id="UP000654370"/>
    </source>
</evidence>
<dbReference type="InterPro" id="IPR050327">
    <property type="entry name" value="Proton-linked_MCT"/>
</dbReference>
<dbReference type="Proteomes" id="UP000654370">
    <property type="component" value="Unassembled WGS sequence"/>
</dbReference>
<evidence type="ECO:0000256" key="2">
    <source>
        <dbReference type="ARBA" id="ARBA00006727"/>
    </source>
</evidence>
<dbReference type="EMBL" id="JAEPQZ010000002">
    <property type="protein sequence ID" value="KAG2184388.1"/>
    <property type="molecule type" value="Genomic_DNA"/>
</dbReference>
<feature type="transmembrane region" description="Helical" evidence="4">
    <location>
        <begin position="296"/>
        <end position="321"/>
    </location>
</feature>
<dbReference type="PANTHER" id="PTHR11360:SF284">
    <property type="entry name" value="EG:103B4.3 PROTEIN-RELATED"/>
    <property type="match status" value="1"/>
</dbReference>
<feature type="transmembrane region" description="Helical" evidence="4">
    <location>
        <begin position="151"/>
        <end position="171"/>
    </location>
</feature>
<dbReference type="PANTHER" id="PTHR11360">
    <property type="entry name" value="MONOCARBOXYLATE TRANSPORTER"/>
    <property type="match status" value="1"/>
</dbReference>
<feature type="compositionally biased region" description="Polar residues" evidence="3">
    <location>
        <begin position="1"/>
        <end position="13"/>
    </location>
</feature>
<evidence type="ECO:0000256" key="4">
    <source>
        <dbReference type="SAM" id="Phobius"/>
    </source>
</evidence>
<dbReference type="Gene3D" id="1.20.1250.20">
    <property type="entry name" value="MFS general substrate transporter like domains"/>
    <property type="match status" value="2"/>
</dbReference>